<organism evidence="1 2">
    <name type="scientific">Arabidopsis thaliana</name>
    <name type="common">Mouse-ear cress</name>
    <dbReference type="NCBI Taxonomy" id="3702"/>
    <lineage>
        <taxon>Eukaryota</taxon>
        <taxon>Viridiplantae</taxon>
        <taxon>Streptophyta</taxon>
        <taxon>Embryophyta</taxon>
        <taxon>Tracheophyta</taxon>
        <taxon>Spermatophyta</taxon>
        <taxon>Magnoliopsida</taxon>
        <taxon>eudicotyledons</taxon>
        <taxon>Gunneridae</taxon>
        <taxon>Pentapetalae</taxon>
        <taxon>rosids</taxon>
        <taxon>malvids</taxon>
        <taxon>Brassicales</taxon>
        <taxon>Brassicaceae</taxon>
        <taxon>Camelineae</taxon>
        <taxon>Arabidopsis</taxon>
    </lineage>
</organism>
<sequence>MYLQPLAFVPRCLNPSRQRQEELFLDPLVVCSALNLSVKVDKEASSNPSEASTHPSSCMTRAPPPHAHHLDPPWLSPKLLVCFWWLEILEPSATTIDKTLISLEAPSIGLGPHYQQKHQGPMLIYSLTIFKNYGPTLRIIKAHLQGFY</sequence>
<protein>
    <submittedName>
        <fullName evidence="1">Uncharacterized protein</fullName>
    </submittedName>
</protein>
<dbReference type="EMBL" id="LUHQ01000003">
    <property type="protein sequence ID" value="OAP06416.1"/>
    <property type="molecule type" value="Genomic_DNA"/>
</dbReference>
<comment type="caution">
    <text evidence="1">The sequence shown here is derived from an EMBL/GenBank/DDBJ whole genome shotgun (WGS) entry which is preliminary data.</text>
</comment>
<reference evidence="2" key="1">
    <citation type="journal article" date="2016" name="Proc. Natl. Acad. Sci. U.S.A.">
        <title>Chromosome-level assembly of Arabidopsis thaliana Ler reveals the extent of translocation and inversion polymorphisms.</title>
        <authorList>
            <person name="Zapata L."/>
            <person name="Ding J."/>
            <person name="Willing E.M."/>
            <person name="Hartwig B."/>
            <person name="Bezdan D."/>
            <person name="Jiao W.B."/>
            <person name="Patel V."/>
            <person name="Velikkakam James G."/>
            <person name="Koornneef M."/>
            <person name="Ossowski S."/>
            <person name="Schneeberger K."/>
        </authorList>
    </citation>
    <scope>NUCLEOTIDE SEQUENCE [LARGE SCALE GENOMIC DNA]</scope>
    <source>
        <strain evidence="2">cv. Landsberg erecta</strain>
    </source>
</reference>
<accession>A0A178VKM8</accession>
<proteinExistence type="predicted"/>
<dbReference type="Proteomes" id="UP000078284">
    <property type="component" value="Chromosome 3"/>
</dbReference>
<evidence type="ECO:0000313" key="2">
    <source>
        <dbReference type="Proteomes" id="UP000078284"/>
    </source>
</evidence>
<dbReference type="AlphaFoldDB" id="A0A178VKM8"/>
<evidence type="ECO:0000313" key="1">
    <source>
        <dbReference type="EMBL" id="OAP06416.1"/>
    </source>
</evidence>
<name>A0A178VKM8_ARATH</name>
<gene>
    <name evidence="1" type="ordered locus">AXX17_At3g36960</name>
</gene>